<dbReference type="STRING" id="700598.Niako_0952"/>
<accession>G8TFC1</accession>
<dbReference type="KEGG" id="nko:Niako_0952"/>
<evidence type="ECO:0000313" key="1">
    <source>
        <dbReference type="EMBL" id="AEV97331.1"/>
    </source>
</evidence>
<name>G8TFC1_NIAKG</name>
<gene>
    <name evidence="1" type="ordered locus">Niako_0952</name>
</gene>
<dbReference type="HOGENOM" id="CLU_3273373_0_0_10"/>
<protein>
    <submittedName>
        <fullName evidence="1">Uncharacterized protein</fullName>
    </submittedName>
</protein>
<sequence>MNHLKDRFMLFQLFPVVVVTGPVTVSDFSDLVVTIKNNVLD</sequence>
<dbReference type="Proteomes" id="UP000005438">
    <property type="component" value="Chromosome"/>
</dbReference>
<proteinExistence type="predicted"/>
<organism evidence="1 2">
    <name type="scientific">Niastella koreensis (strain DSM 17620 / KACC 11465 / NBRC 106392 / GR20-10)</name>
    <dbReference type="NCBI Taxonomy" id="700598"/>
    <lineage>
        <taxon>Bacteria</taxon>
        <taxon>Pseudomonadati</taxon>
        <taxon>Bacteroidota</taxon>
        <taxon>Chitinophagia</taxon>
        <taxon>Chitinophagales</taxon>
        <taxon>Chitinophagaceae</taxon>
        <taxon>Niastella</taxon>
    </lineage>
</organism>
<dbReference type="RefSeq" id="WP_014217245.1">
    <property type="nucleotide sequence ID" value="NC_016609.1"/>
</dbReference>
<evidence type="ECO:0000313" key="2">
    <source>
        <dbReference type="Proteomes" id="UP000005438"/>
    </source>
</evidence>
<dbReference type="AlphaFoldDB" id="G8TFC1"/>
<dbReference type="EMBL" id="CP003178">
    <property type="protein sequence ID" value="AEV97331.1"/>
    <property type="molecule type" value="Genomic_DNA"/>
</dbReference>
<reference evidence="1 2" key="1">
    <citation type="submission" date="2011-12" db="EMBL/GenBank/DDBJ databases">
        <title>The complete genome of Niastella koreensis GR20-10.</title>
        <authorList>
            <consortium name="US DOE Joint Genome Institute (JGI-PGF)"/>
            <person name="Lucas S."/>
            <person name="Han J."/>
            <person name="Lapidus A."/>
            <person name="Bruce D."/>
            <person name="Goodwin L."/>
            <person name="Pitluck S."/>
            <person name="Peters L."/>
            <person name="Kyrpides N."/>
            <person name="Mavromatis K."/>
            <person name="Ivanova N."/>
            <person name="Mikhailova N."/>
            <person name="Davenport K."/>
            <person name="Saunders E."/>
            <person name="Detter J.C."/>
            <person name="Tapia R."/>
            <person name="Han C."/>
            <person name="Land M."/>
            <person name="Hauser L."/>
            <person name="Markowitz V."/>
            <person name="Cheng J.-F."/>
            <person name="Hugenholtz P."/>
            <person name="Woyke T."/>
            <person name="Wu D."/>
            <person name="Tindall B."/>
            <person name="Pomrenke H."/>
            <person name="Brambilla E."/>
            <person name="Klenk H.-P."/>
            <person name="Eisen J.A."/>
        </authorList>
    </citation>
    <scope>NUCLEOTIDE SEQUENCE [LARGE SCALE GENOMIC DNA]</scope>
    <source>
        <strain evidence="2">DSM 17620 / KACC 11465 / NBRC 106392 / GR20-10</strain>
    </source>
</reference>